<dbReference type="AlphaFoldDB" id="A0A157ZH07"/>
<gene>
    <name evidence="2" type="ORF">AWB78_00544</name>
</gene>
<accession>A0A157ZH07</accession>
<evidence type="ECO:0000313" key="2">
    <source>
        <dbReference type="EMBL" id="SAK44775.1"/>
    </source>
</evidence>
<keyword evidence="3" id="KW-1185">Reference proteome</keyword>
<sequence>MPESRHPDACRIGVAFIEAQLTALVAYASLLSDWIDRGAPPPDFAKAQPLLARKRSHPEAHMHSEAGTPMKAPPPEGDLSWPSFDTAEQRIAFALIVPSTNAILAVAEYFDIHRFSASRAPEVQFLMRVRDAAVNGNVFHIAADEYMPHAAYAGLIVDHTLDGTLLFSDGVKPGFMEFGDTVGLLRYLVKLLTSMQSVISAGDAG</sequence>
<evidence type="ECO:0000256" key="1">
    <source>
        <dbReference type="SAM" id="MobiDB-lite"/>
    </source>
</evidence>
<evidence type="ECO:0000313" key="3">
    <source>
        <dbReference type="Proteomes" id="UP000071859"/>
    </source>
</evidence>
<protein>
    <submittedName>
        <fullName evidence="2">Uncharacterized protein</fullName>
    </submittedName>
</protein>
<organism evidence="2 3">
    <name type="scientific">Caballeronia calidae</name>
    <dbReference type="NCBI Taxonomy" id="1777139"/>
    <lineage>
        <taxon>Bacteria</taxon>
        <taxon>Pseudomonadati</taxon>
        <taxon>Pseudomonadota</taxon>
        <taxon>Betaproteobacteria</taxon>
        <taxon>Burkholderiales</taxon>
        <taxon>Burkholderiaceae</taxon>
        <taxon>Caballeronia</taxon>
    </lineage>
</organism>
<dbReference type="RefSeq" id="WP_062601990.1">
    <property type="nucleotide sequence ID" value="NZ_FCOX02000002.1"/>
</dbReference>
<comment type="caution">
    <text evidence="2">The sequence shown here is derived from an EMBL/GenBank/DDBJ whole genome shotgun (WGS) entry which is preliminary data.</text>
</comment>
<feature type="region of interest" description="Disordered" evidence="1">
    <location>
        <begin position="55"/>
        <end position="81"/>
    </location>
</feature>
<dbReference type="OrthoDB" id="8999699at2"/>
<proteinExistence type="predicted"/>
<reference evidence="2" key="1">
    <citation type="submission" date="2016-01" db="EMBL/GenBank/DDBJ databases">
        <authorList>
            <person name="Peeters C."/>
        </authorList>
    </citation>
    <scope>NUCLEOTIDE SEQUENCE</scope>
    <source>
        <strain evidence="2">LMG 29321</strain>
    </source>
</reference>
<dbReference type="Proteomes" id="UP000071859">
    <property type="component" value="Unassembled WGS sequence"/>
</dbReference>
<dbReference type="EMBL" id="FCOX02000002">
    <property type="protein sequence ID" value="SAK44775.1"/>
    <property type="molecule type" value="Genomic_DNA"/>
</dbReference>
<name>A0A157ZH07_9BURK</name>